<feature type="transmembrane region" description="Helical" evidence="5">
    <location>
        <begin position="363"/>
        <end position="387"/>
    </location>
</feature>
<dbReference type="SUPFAM" id="SSF103473">
    <property type="entry name" value="MFS general substrate transporter"/>
    <property type="match status" value="1"/>
</dbReference>
<feature type="transmembrane region" description="Helical" evidence="5">
    <location>
        <begin position="300"/>
        <end position="318"/>
    </location>
</feature>
<dbReference type="EMBL" id="DSYK01000155">
    <property type="protein sequence ID" value="HGS20825.1"/>
    <property type="molecule type" value="Genomic_DNA"/>
</dbReference>
<feature type="transmembrane region" description="Helical" evidence="5">
    <location>
        <begin position="324"/>
        <end position="342"/>
    </location>
</feature>
<protein>
    <submittedName>
        <fullName evidence="7">MFS transporter</fullName>
    </submittedName>
</protein>
<dbReference type="InterPro" id="IPR050327">
    <property type="entry name" value="Proton-linked_MCT"/>
</dbReference>
<evidence type="ECO:0000256" key="4">
    <source>
        <dbReference type="ARBA" id="ARBA00023136"/>
    </source>
</evidence>
<evidence type="ECO:0000256" key="3">
    <source>
        <dbReference type="ARBA" id="ARBA00022989"/>
    </source>
</evidence>
<evidence type="ECO:0000256" key="1">
    <source>
        <dbReference type="ARBA" id="ARBA00004651"/>
    </source>
</evidence>
<dbReference type="PANTHER" id="PTHR11360:SF284">
    <property type="entry name" value="EG:103B4.3 PROTEIN-RELATED"/>
    <property type="match status" value="1"/>
</dbReference>
<dbReference type="GO" id="GO:0022857">
    <property type="term" value="F:transmembrane transporter activity"/>
    <property type="evidence" value="ECO:0007669"/>
    <property type="project" value="InterPro"/>
</dbReference>
<evidence type="ECO:0000256" key="5">
    <source>
        <dbReference type="SAM" id="Phobius"/>
    </source>
</evidence>
<dbReference type="InterPro" id="IPR011701">
    <property type="entry name" value="MFS"/>
</dbReference>
<gene>
    <name evidence="7" type="ORF">ENT37_03025</name>
</gene>
<dbReference type="GO" id="GO:0005886">
    <property type="term" value="C:plasma membrane"/>
    <property type="evidence" value="ECO:0007669"/>
    <property type="project" value="UniProtKB-SubCell"/>
</dbReference>
<dbReference type="InterPro" id="IPR036259">
    <property type="entry name" value="MFS_trans_sf"/>
</dbReference>
<feature type="transmembrane region" description="Helical" evidence="5">
    <location>
        <begin position="51"/>
        <end position="71"/>
    </location>
</feature>
<feature type="transmembrane region" description="Helical" evidence="5">
    <location>
        <begin position="78"/>
        <end position="94"/>
    </location>
</feature>
<dbReference type="InterPro" id="IPR020846">
    <property type="entry name" value="MFS_dom"/>
</dbReference>
<evidence type="ECO:0000259" key="6">
    <source>
        <dbReference type="PROSITE" id="PS50850"/>
    </source>
</evidence>
<keyword evidence="4 5" id="KW-0472">Membrane</keyword>
<keyword evidence="3 5" id="KW-1133">Transmembrane helix</keyword>
<proteinExistence type="predicted"/>
<feature type="transmembrane region" description="Helical" evidence="5">
    <location>
        <begin position="224"/>
        <end position="245"/>
    </location>
</feature>
<dbReference type="Gene3D" id="1.20.1250.20">
    <property type="entry name" value="MFS general substrate transporter like domains"/>
    <property type="match status" value="2"/>
</dbReference>
<feature type="transmembrane region" description="Helical" evidence="5">
    <location>
        <begin position="100"/>
        <end position="120"/>
    </location>
</feature>
<dbReference type="AlphaFoldDB" id="A0A7C4PKL4"/>
<dbReference type="PROSITE" id="PS50850">
    <property type="entry name" value="MFS"/>
    <property type="match status" value="1"/>
</dbReference>
<feature type="transmembrane region" description="Helical" evidence="5">
    <location>
        <begin position="9"/>
        <end position="31"/>
    </location>
</feature>
<name>A0A7C4PKL4_9CHLR</name>
<comment type="subcellular location">
    <subcellularLocation>
        <location evidence="1">Cell membrane</location>
        <topology evidence="1">Multi-pass membrane protein</topology>
    </subcellularLocation>
</comment>
<dbReference type="PANTHER" id="PTHR11360">
    <property type="entry name" value="MONOCARBOXYLATE TRANSPORTER"/>
    <property type="match status" value="1"/>
</dbReference>
<comment type="caution">
    <text evidence="7">The sequence shown here is derived from an EMBL/GenBank/DDBJ whole genome shotgun (WGS) entry which is preliminary data.</text>
</comment>
<accession>A0A7C4PKL4</accession>
<evidence type="ECO:0000313" key="7">
    <source>
        <dbReference type="EMBL" id="HGS20825.1"/>
    </source>
</evidence>
<reference evidence="7" key="1">
    <citation type="journal article" date="2020" name="mSystems">
        <title>Genome- and Community-Level Interaction Insights into Carbon Utilization and Element Cycling Functions of Hydrothermarchaeota in Hydrothermal Sediment.</title>
        <authorList>
            <person name="Zhou Z."/>
            <person name="Liu Y."/>
            <person name="Xu W."/>
            <person name="Pan J."/>
            <person name="Luo Z.H."/>
            <person name="Li M."/>
        </authorList>
    </citation>
    <scope>NUCLEOTIDE SEQUENCE [LARGE SCALE GENOMIC DNA]</scope>
    <source>
        <strain evidence="7">SpSt-573</strain>
    </source>
</reference>
<evidence type="ECO:0000256" key="2">
    <source>
        <dbReference type="ARBA" id="ARBA00022692"/>
    </source>
</evidence>
<organism evidence="7">
    <name type="scientific">Anaerolinea thermolimosa</name>
    <dbReference type="NCBI Taxonomy" id="229919"/>
    <lineage>
        <taxon>Bacteria</taxon>
        <taxon>Bacillati</taxon>
        <taxon>Chloroflexota</taxon>
        <taxon>Anaerolineae</taxon>
        <taxon>Anaerolineales</taxon>
        <taxon>Anaerolineaceae</taxon>
        <taxon>Anaerolinea</taxon>
    </lineage>
</organism>
<feature type="domain" description="Major facilitator superfamily (MFS) profile" evidence="6">
    <location>
        <begin position="13"/>
        <end position="423"/>
    </location>
</feature>
<feature type="transmembrane region" description="Helical" evidence="5">
    <location>
        <begin position="265"/>
        <end position="288"/>
    </location>
</feature>
<feature type="transmembrane region" description="Helical" evidence="5">
    <location>
        <begin position="168"/>
        <end position="188"/>
    </location>
</feature>
<keyword evidence="2 5" id="KW-0812">Transmembrane</keyword>
<sequence length="434" mass="46415">MDEKTAKRLGYMVVAASWLAVFCLFGYRSTFSVLQGPMAKAMGWTTSQTSLGYSLMMTVYAITAFFSGMIIDRWGNRPAYFIGAVFAALGFFLTSKVEAYWQYLLVYALFAGIGTGMLWVSSTVSVRKWYVGRTYATMWGIAFAGAPIAQVVLSLGVKAALLKTDWRAAMGVLAIVVFIALILAGILARKNPEGYNLKPFGLTGGAASAKEEYNWSIKEAFGNFAIWGTILAFLTSMVAEFLVWTQVVRFWTEDAKLDLSAATNLYVAIGLAGIITMPLMGVVADKLVAKFGMESKARKTMLIIAPICGVVACGLLLVSLTPGMTIVAGLIACVLFAIYWAIEPGGCAGYAGAVYGRKTLGRIWGLATLFVMGIGPALGSFMGGYLFDTTGTYRYSILFALSAYVISAIVASLLPLAAQPKTVAVKATEGATAD</sequence>
<feature type="transmembrane region" description="Helical" evidence="5">
    <location>
        <begin position="393"/>
        <end position="416"/>
    </location>
</feature>
<dbReference type="Pfam" id="PF07690">
    <property type="entry name" value="MFS_1"/>
    <property type="match status" value="1"/>
</dbReference>